<dbReference type="KEGG" id="mcad:Pan265_10390"/>
<proteinExistence type="predicted"/>
<feature type="compositionally biased region" description="Basic and acidic residues" evidence="1">
    <location>
        <begin position="705"/>
        <end position="714"/>
    </location>
</feature>
<organism evidence="3 4">
    <name type="scientific">Mucisphaera calidilacus</name>
    <dbReference type="NCBI Taxonomy" id="2527982"/>
    <lineage>
        <taxon>Bacteria</taxon>
        <taxon>Pseudomonadati</taxon>
        <taxon>Planctomycetota</taxon>
        <taxon>Phycisphaerae</taxon>
        <taxon>Phycisphaerales</taxon>
        <taxon>Phycisphaeraceae</taxon>
        <taxon>Mucisphaera</taxon>
    </lineage>
</organism>
<feature type="compositionally biased region" description="Acidic residues" evidence="1">
    <location>
        <begin position="715"/>
        <end position="726"/>
    </location>
</feature>
<feature type="compositionally biased region" description="Low complexity" evidence="1">
    <location>
        <begin position="690"/>
        <end position="704"/>
    </location>
</feature>
<dbReference type="SUPFAM" id="SSF48371">
    <property type="entry name" value="ARM repeat"/>
    <property type="match status" value="1"/>
</dbReference>
<keyword evidence="2" id="KW-0732">Signal</keyword>
<evidence type="ECO:0000256" key="2">
    <source>
        <dbReference type="SAM" id="SignalP"/>
    </source>
</evidence>
<gene>
    <name evidence="3" type="ORF">Pan265_10390</name>
</gene>
<name>A0A518BW31_9BACT</name>
<evidence type="ECO:0008006" key="5">
    <source>
        <dbReference type="Google" id="ProtNLM"/>
    </source>
</evidence>
<feature type="region of interest" description="Disordered" evidence="1">
    <location>
        <begin position="673"/>
        <end position="732"/>
    </location>
</feature>
<protein>
    <recommendedName>
        <fullName evidence="5">HEAT repeat protein</fullName>
    </recommendedName>
</protein>
<keyword evidence="4" id="KW-1185">Reference proteome</keyword>
<evidence type="ECO:0000313" key="3">
    <source>
        <dbReference type="EMBL" id="QDU71190.1"/>
    </source>
</evidence>
<feature type="chain" id="PRO_5021773053" description="HEAT repeat protein" evidence="2">
    <location>
        <begin position="19"/>
        <end position="732"/>
    </location>
</feature>
<reference evidence="3 4" key="1">
    <citation type="submission" date="2019-02" db="EMBL/GenBank/DDBJ databases">
        <title>Deep-cultivation of Planctomycetes and their phenomic and genomic characterization uncovers novel biology.</title>
        <authorList>
            <person name="Wiegand S."/>
            <person name="Jogler M."/>
            <person name="Boedeker C."/>
            <person name="Pinto D."/>
            <person name="Vollmers J."/>
            <person name="Rivas-Marin E."/>
            <person name="Kohn T."/>
            <person name="Peeters S.H."/>
            <person name="Heuer A."/>
            <person name="Rast P."/>
            <person name="Oberbeckmann S."/>
            <person name="Bunk B."/>
            <person name="Jeske O."/>
            <person name="Meyerdierks A."/>
            <person name="Storesund J.E."/>
            <person name="Kallscheuer N."/>
            <person name="Luecker S."/>
            <person name="Lage O.M."/>
            <person name="Pohl T."/>
            <person name="Merkel B.J."/>
            <person name="Hornburger P."/>
            <person name="Mueller R.-W."/>
            <person name="Bruemmer F."/>
            <person name="Labrenz M."/>
            <person name="Spormann A.M."/>
            <person name="Op den Camp H."/>
            <person name="Overmann J."/>
            <person name="Amann R."/>
            <person name="Jetten M.S.M."/>
            <person name="Mascher T."/>
            <person name="Medema M.H."/>
            <person name="Devos D.P."/>
            <person name="Kaster A.-K."/>
            <person name="Ovreas L."/>
            <person name="Rohde M."/>
            <person name="Galperin M.Y."/>
            <person name="Jogler C."/>
        </authorList>
    </citation>
    <scope>NUCLEOTIDE SEQUENCE [LARGE SCALE GENOMIC DNA]</scope>
    <source>
        <strain evidence="3 4">Pan265</strain>
    </source>
</reference>
<dbReference type="Proteomes" id="UP000320386">
    <property type="component" value="Chromosome"/>
</dbReference>
<dbReference type="InterPro" id="IPR016024">
    <property type="entry name" value="ARM-type_fold"/>
</dbReference>
<feature type="signal peptide" evidence="2">
    <location>
        <begin position="1"/>
        <end position="18"/>
    </location>
</feature>
<dbReference type="AlphaFoldDB" id="A0A518BW31"/>
<accession>A0A518BW31</accession>
<evidence type="ECO:0000256" key="1">
    <source>
        <dbReference type="SAM" id="MobiDB-lite"/>
    </source>
</evidence>
<evidence type="ECO:0000313" key="4">
    <source>
        <dbReference type="Proteomes" id="UP000320386"/>
    </source>
</evidence>
<sequence precursor="true">MLCALAVVVGLAGGAVLAQEASERAPEASDPADEVREAVVLPEPERPEVSDPLDSLYGQLTNPEGNGSVIRALDVLIDLRRPVDGRFLPVLLERSLDANREVALRARLTLLTAEADAVQAFYASEAADASQSVGRRVTAVRLLSDVMNRGSVSLLVDLARGDESARVRAEALRRLQVMLSVFLGDEPDLVAISGWWAEAQGWDDGAWDEVERDWSLAAARRQSVSMQVSMDRLTAAARRNYRLLTGDERASLLVSYLTDPEPILQQLGIDLVLQRLEEREAVSSPMRGALRRMIRSPRPELRERSIAVLLGLDDDEAADLVAGRLSAGNEGDPEVLAAMMRMLARKPRGEAVGVLAGWVGDPALGAQAVEALRASAAQGLVAGDVASAIRDRLLGLQAERRLSVDEMRLFGEVVTEADEAVVHNWLSDDRDSARLQAVRLWQEQPGWSLEPLVALLDDAMVGVAVREVLAGHRDAKRVAEAVLGRNRGDELATEVLRAVSPRLGGGMLLHVDDVLAGWSSGRAVRIEVLSSGLEGRDAQLAGVRVRLGELYIAEGREAEASVCLERLIADGGARGEVYEQGLALGVMAAARSDREEALRGFGEALLAGDEAGLDERRMVLAGLAEQLLGEMLALNEFERATGVERVLMGVLGEARSDAERAVYARLASMMERVSGEAEPEPAQQNEVVEKTASTEAEAEGTGAEVKAEVPRQEVVETEGAEAEAGEGADVSG</sequence>
<dbReference type="EMBL" id="CP036280">
    <property type="protein sequence ID" value="QDU71190.1"/>
    <property type="molecule type" value="Genomic_DNA"/>
</dbReference>